<feature type="domain" description="PXA" evidence="1">
    <location>
        <begin position="52"/>
        <end position="210"/>
    </location>
</feature>
<accession>A0AAV7J5Z4</accession>
<dbReference type="InterPro" id="IPR003114">
    <property type="entry name" value="Phox_assoc"/>
</dbReference>
<dbReference type="SUPFAM" id="SSF64268">
    <property type="entry name" value="PX domain"/>
    <property type="match status" value="1"/>
</dbReference>
<proteinExistence type="predicted"/>
<dbReference type="PANTHER" id="PTHR22775:SF3">
    <property type="entry name" value="SORTING NEXIN-13"/>
    <property type="match status" value="1"/>
</dbReference>
<gene>
    <name evidence="2" type="ORF">KQX54_019623</name>
</gene>
<name>A0AAV7J5Z4_COTGL</name>
<dbReference type="GO" id="GO:0035091">
    <property type="term" value="F:phosphatidylinositol binding"/>
    <property type="evidence" value="ECO:0007669"/>
    <property type="project" value="InterPro"/>
</dbReference>
<dbReference type="AlphaFoldDB" id="A0AAV7J5Z4"/>
<evidence type="ECO:0000259" key="1">
    <source>
        <dbReference type="Pfam" id="PF02194"/>
    </source>
</evidence>
<dbReference type="InterPro" id="IPR036871">
    <property type="entry name" value="PX_dom_sf"/>
</dbReference>
<sequence length="645" mass="73354">MLNIKPETNNDTVISPKNLLINNKELSNATEEKKLDGNNEKETKIKASGKREDIDKIINEINDKFIDNWYSIISDDKTFDEESKEILKTIFEKIYSKILLINKIKLSHKFADILLLHLKEYRRALRRVEKGKAKNIEEAYRCIHPGSRSNSTLEHTLHSIITIIVREFLQLELTSSLPCKLLLSILAKKLSLILDQVSLPQWIFVTIINYIQLSEDPISCKDKDDGVISQSLNTGSTSATAVVIKRQLPKTVLSNDNNPVIEITSPKIVTSCKKTDRISLCLDGLSTIGHKGLWNDLNDVQINYENSDKYDDDHISPVYEEPTDFATTIARLRNLLQQKSTANSPLPVEEKTFTYDCNQFFNLVIPWTEFHTSTDGSQQLLYCIQFDDVEQHGEDMFETTTATVRRQYADFVQLHKSLEELPNYSAVMAEIRLPDGGRLEMENYLKTLCLKLSPDTPTQLRHFLRPNNGGSKKADAVAPRFDRFLAKTVTGVFNTLRTVVPGFEMDQEDDGVPMPTLMPLSDIPWRFVEDIKSKNIANELEILLADRVDFCSVDTAYEAVESVEGDCDSELLSHWLKIVNTPYDEELEELDSKLIMTCICIDLVCEILAGIESSNTLRQEAVVRWTKLLFASELLMVSKSNNLTT</sequence>
<evidence type="ECO:0000313" key="2">
    <source>
        <dbReference type="EMBL" id="KAH0568216.1"/>
    </source>
</evidence>
<organism evidence="2 3">
    <name type="scientific">Cotesia glomerata</name>
    <name type="common">Lepidopteran parasitic wasp</name>
    <name type="synonym">Apanteles glomeratus</name>
    <dbReference type="NCBI Taxonomy" id="32391"/>
    <lineage>
        <taxon>Eukaryota</taxon>
        <taxon>Metazoa</taxon>
        <taxon>Ecdysozoa</taxon>
        <taxon>Arthropoda</taxon>
        <taxon>Hexapoda</taxon>
        <taxon>Insecta</taxon>
        <taxon>Pterygota</taxon>
        <taxon>Neoptera</taxon>
        <taxon>Endopterygota</taxon>
        <taxon>Hymenoptera</taxon>
        <taxon>Apocrita</taxon>
        <taxon>Ichneumonoidea</taxon>
        <taxon>Braconidae</taxon>
        <taxon>Microgastrinae</taxon>
        <taxon>Cotesia</taxon>
    </lineage>
</organism>
<protein>
    <recommendedName>
        <fullName evidence="1">PXA domain-containing protein</fullName>
    </recommendedName>
</protein>
<keyword evidence="3" id="KW-1185">Reference proteome</keyword>
<dbReference type="EMBL" id="JAHXZJ010000001">
    <property type="protein sequence ID" value="KAH0568216.1"/>
    <property type="molecule type" value="Genomic_DNA"/>
</dbReference>
<dbReference type="Pfam" id="PF02194">
    <property type="entry name" value="PXA"/>
    <property type="match status" value="1"/>
</dbReference>
<dbReference type="PANTHER" id="PTHR22775">
    <property type="entry name" value="SORTING NEXIN"/>
    <property type="match status" value="1"/>
</dbReference>
<comment type="caution">
    <text evidence="2">The sequence shown here is derived from an EMBL/GenBank/DDBJ whole genome shotgun (WGS) entry which is preliminary data.</text>
</comment>
<dbReference type="Gene3D" id="3.30.1520.10">
    <property type="entry name" value="Phox-like domain"/>
    <property type="match status" value="1"/>
</dbReference>
<evidence type="ECO:0000313" key="3">
    <source>
        <dbReference type="Proteomes" id="UP000826195"/>
    </source>
</evidence>
<dbReference type="Proteomes" id="UP000826195">
    <property type="component" value="Unassembled WGS sequence"/>
</dbReference>
<reference evidence="2 3" key="1">
    <citation type="journal article" date="2021" name="J. Hered.">
        <title>A chromosome-level genome assembly of the parasitoid wasp, Cotesia glomerata (Hymenoptera: Braconidae).</title>
        <authorList>
            <person name="Pinto B.J."/>
            <person name="Weis J.J."/>
            <person name="Gamble T."/>
            <person name="Ode P.J."/>
            <person name="Paul R."/>
            <person name="Zaspel J.M."/>
        </authorList>
    </citation>
    <scope>NUCLEOTIDE SEQUENCE [LARGE SCALE GENOMIC DNA]</scope>
    <source>
        <strain evidence="2">CgM1</strain>
    </source>
</reference>